<name>M4BDM4_HYAAE</name>
<accession>M4BDM4</accession>
<dbReference type="AlphaFoldDB" id="M4BDM4"/>
<dbReference type="EMBL" id="JH598161">
    <property type="status" value="NOT_ANNOTATED_CDS"/>
    <property type="molecule type" value="Genomic_DNA"/>
</dbReference>
<feature type="region of interest" description="Disordered" evidence="1">
    <location>
        <begin position="109"/>
        <end position="129"/>
    </location>
</feature>
<keyword evidence="3" id="KW-1185">Reference proteome</keyword>
<protein>
    <submittedName>
        <fullName evidence="2">Uncharacterized protein</fullName>
    </submittedName>
</protein>
<feature type="compositionally biased region" description="Polar residues" evidence="1">
    <location>
        <begin position="109"/>
        <end position="118"/>
    </location>
</feature>
<evidence type="ECO:0000313" key="2">
    <source>
        <dbReference type="EnsemblProtists" id="HpaP804391"/>
    </source>
</evidence>
<evidence type="ECO:0000313" key="3">
    <source>
        <dbReference type="Proteomes" id="UP000011713"/>
    </source>
</evidence>
<organism evidence="2 3">
    <name type="scientific">Hyaloperonospora arabidopsidis (strain Emoy2)</name>
    <name type="common">Downy mildew agent</name>
    <name type="synonym">Peronospora arabidopsidis</name>
    <dbReference type="NCBI Taxonomy" id="559515"/>
    <lineage>
        <taxon>Eukaryota</taxon>
        <taxon>Sar</taxon>
        <taxon>Stramenopiles</taxon>
        <taxon>Oomycota</taxon>
        <taxon>Peronosporomycetes</taxon>
        <taxon>Peronosporales</taxon>
        <taxon>Peronosporaceae</taxon>
        <taxon>Hyaloperonospora</taxon>
    </lineage>
</organism>
<evidence type="ECO:0000256" key="1">
    <source>
        <dbReference type="SAM" id="MobiDB-lite"/>
    </source>
</evidence>
<sequence length="211" mass="22938">MPRDIDVNAVLAVLTDPASTWQHVAVVDPSSMTTSTREARDGPSLAVCNTATCSISVEQWFLNQESVPRQLSSAAHGRATAPVCDRQPNIARKQRLSVRHARAEALVNTNTATEQRPSSRVPELPTTPKQKLPVCRRRAEAPALSKMRTLCRSGGFRSPSRQQWFSRPQSTARPELQCHSAVDGDGPGFDALPGSLILLLPLRSILSALSI</sequence>
<dbReference type="InParanoid" id="M4BDM4"/>
<reference evidence="2" key="2">
    <citation type="submission" date="2015-06" db="UniProtKB">
        <authorList>
            <consortium name="EnsemblProtists"/>
        </authorList>
    </citation>
    <scope>IDENTIFICATION</scope>
    <source>
        <strain evidence="2">Emoy2</strain>
    </source>
</reference>
<dbReference type="VEuPathDB" id="FungiDB:HpaG804391"/>
<reference evidence="3" key="1">
    <citation type="journal article" date="2010" name="Science">
        <title>Signatures of adaptation to obligate biotrophy in the Hyaloperonospora arabidopsidis genome.</title>
        <authorList>
            <person name="Baxter L."/>
            <person name="Tripathy S."/>
            <person name="Ishaque N."/>
            <person name="Boot N."/>
            <person name="Cabral A."/>
            <person name="Kemen E."/>
            <person name="Thines M."/>
            <person name="Ah-Fong A."/>
            <person name="Anderson R."/>
            <person name="Badejoko W."/>
            <person name="Bittner-Eddy P."/>
            <person name="Boore J.L."/>
            <person name="Chibucos M.C."/>
            <person name="Coates M."/>
            <person name="Dehal P."/>
            <person name="Delehaunty K."/>
            <person name="Dong S."/>
            <person name="Downton P."/>
            <person name="Dumas B."/>
            <person name="Fabro G."/>
            <person name="Fronick C."/>
            <person name="Fuerstenberg S.I."/>
            <person name="Fulton L."/>
            <person name="Gaulin E."/>
            <person name="Govers F."/>
            <person name="Hughes L."/>
            <person name="Humphray S."/>
            <person name="Jiang R.H."/>
            <person name="Judelson H."/>
            <person name="Kamoun S."/>
            <person name="Kyung K."/>
            <person name="Meijer H."/>
            <person name="Minx P."/>
            <person name="Morris P."/>
            <person name="Nelson J."/>
            <person name="Phuntumart V."/>
            <person name="Qutob D."/>
            <person name="Rehmany A."/>
            <person name="Rougon-Cardoso A."/>
            <person name="Ryden P."/>
            <person name="Torto-Alalibo T."/>
            <person name="Studholme D."/>
            <person name="Wang Y."/>
            <person name="Win J."/>
            <person name="Wood J."/>
            <person name="Clifton S.W."/>
            <person name="Rogers J."/>
            <person name="Van den Ackerveken G."/>
            <person name="Jones J.D."/>
            <person name="McDowell J.M."/>
            <person name="Beynon J."/>
            <person name="Tyler B.M."/>
        </authorList>
    </citation>
    <scope>NUCLEOTIDE SEQUENCE [LARGE SCALE GENOMIC DNA]</scope>
    <source>
        <strain evidence="3">Emoy2</strain>
    </source>
</reference>
<dbReference type="EnsemblProtists" id="HpaT804391">
    <property type="protein sequence ID" value="HpaP804391"/>
    <property type="gene ID" value="HpaG804391"/>
</dbReference>
<dbReference type="Proteomes" id="UP000011713">
    <property type="component" value="Unassembled WGS sequence"/>
</dbReference>
<dbReference type="HOGENOM" id="CLU_113521_0_0_1"/>
<proteinExistence type="predicted"/>